<dbReference type="SUPFAM" id="SSF51556">
    <property type="entry name" value="Metallo-dependent hydrolases"/>
    <property type="match status" value="1"/>
</dbReference>
<dbReference type="InterPro" id="IPR006680">
    <property type="entry name" value="Amidohydro-rel"/>
</dbReference>
<dbReference type="InterPro" id="IPR051781">
    <property type="entry name" value="Metallo-dep_Hydrolase"/>
</dbReference>
<dbReference type="Gene3D" id="3.20.20.140">
    <property type="entry name" value="Metal-dependent hydrolases"/>
    <property type="match status" value="1"/>
</dbReference>
<proteinExistence type="predicted"/>
<evidence type="ECO:0000313" key="3">
    <source>
        <dbReference type="Proteomes" id="UP000247609"/>
    </source>
</evidence>
<reference evidence="2 3" key="1">
    <citation type="submission" date="2017-07" db="EMBL/GenBank/DDBJ databases">
        <title>A draft genome sequence of Komagataeibacter sp. T5K1.</title>
        <authorList>
            <person name="Skraban J."/>
            <person name="Cleenwerck I."/>
            <person name="Vandamme P."/>
            <person name="Trcek J."/>
        </authorList>
    </citation>
    <scope>NUCLEOTIDE SEQUENCE [LARGE SCALE GENOMIC DNA]</scope>
    <source>
        <strain evidence="2 3">T5K1</strain>
    </source>
</reference>
<sequence length="435" mass="45791">MGKAAMRFTGYFTRYFLAAWLVTLLAVPAWGDAWADDLLIRPARVFDGIDPHPHEGWTVLIHDGRIAAVGPATGTMPAGARVIDLPGTTLLPGLIEGHSHLFLHPYDEAKWDDQVLHEPLALRTVRATVAARATLMAGFTTVRDLGTEGAGYADVGLKQAIEQGIIPGPRMLVATRALVATGSYGPKGFEPGVAIPQGAQEADGPELVRAARQQIAAGADVVKLYADYHWGPGEPSRPTFLMEEMRAAVEAAHSAGRIVAAHAHSAEGMRRAILAGVDTVEHGTDGTPDVFRLMHDHGTALCPTLAATEAIARYRGWDGREPAPESVQTGRASLAAARKAGVTLCVGGDVGVFAHGTNARELEAMVAAGMPPAAVLQAATSGNARIFHLDDRLGVIRPGYLADLVAVDGDPTHDITALRAVRFVAKGGVIMRNGG</sequence>
<evidence type="ECO:0000259" key="1">
    <source>
        <dbReference type="Pfam" id="PF01979"/>
    </source>
</evidence>
<dbReference type="Pfam" id="PF01979">
    <property type="entry name" value="Amidohydro_1"/>
    <property type="match status" value="1"/>
</dbReference>
<dbReference type="InterPro" id="IPR032466">
    <property type="entry name" value="Metal_Hydrolase"/>
</dbReference>
<comment type="caution">
    <text evidence="2">The sequence shown here is derived from an EMBL/GenBank/DDBJ whole genome shotgun (WGS) entry which is preliminary data.</text>
</comment>
<organism evidence="2 3">
    <name type="scientific">Novacetimonas pomaceti</name>
    <dbReference type="NCBI Taxonomy" id="2021998"/>
    <lineage>
        <taxon>Bacteria</taxon>
        <taxon>Pseudomonadati</taxon>
        <taxon>Pseudomonadota</taxon>
        <taxon>Alphaproteobacteria</taxon>
        <taxon>Acetobacterales</taxon>
        <taxon>Acetobacteraceae</taxon>
        <taxon>Novacetimonas</taxon>
    </lineage>
</organism>
<dbReference type="InterPro" id="IPR011059">
    <property type="entry name" value="Metal-dep_hydrolase_composite"/>
</dbReference>
<dbReference type="InterPro" id="IPR057744">
    <property type="entry name" value="OTAase-like"/>
</dbReference>
<protein>
    <submittedName>
        <fullName evidence="2">Amidohydrolase</fullName>
    </submittedName>
</protein>
<dbReference type="AlphaFoldDB" id="A0A318QBQ4"/>
<dbReference type="PANTHER" id="PTHR43135:SF3">
    <property type="entry name" value="ALPHA-D-RIBOSE 1-METHYLPHOSPHONATE 5-TRIPHOSPHATE DIPHOSPHATASE"/>
    <property type="match status" value="1"/>
</dbReference>
<dbReference type="PANTHER" id="PTHR43135">
    <property type="entry name" value="ALPHA-D-RIBOSE 1-METHYLPHOSPHONATE 5-TRIPHOSPHATE DIPHOSPHATASE"/>
    <property type="match status" value="1"/>
</dbReference>
<feature type="domain" description="Amidohydrolase-related" evidence="1">
    <location>
        <begin position="89"/>
        <end position="429"/>
    </location>
</feature>
<dbReference type="GO" id="GO:0016810">
    <property type="term" value="F:hydrolase activity, acting on carbon-nitrogen (but not peptide) bonds"/>
    <property type="evidence" value="ECO:0007669"/>
    <property type="project" value="InterPro"/>
</dbReference>
<keyword evidence="2" id="KW-0378">Hydrolase</keyword>
<dbReference type="Proteomes" id="UP000247609">
    <property type="component" value="Unassembled WGS sequence"/>
</dbReference>
<gene>
    <name evidence="2" type="ORF">CFR71_10500</name>
</gene>
<dbReference type="Gene3D" id="2.30.40.10">
    <property type="entry name" value="Urease, subunit C, domain 1"/>
    <property type="match status" value="1"/>
</dbReference>
<dbReference type="CDD" id="cd01299">
    <property type="entry name" value="Met_dep_hydrolase_A"/>
    <property type="match status" value="1"/>
</dbReference>
<dbReference type="EMBL" id="NOXG01000012">
    <property type="protein sequence ID" value="PYD75264.1"/>
    <property type="molecule type" value="Genomic_DNA"/>
</dbReference>
<dbReference type="SUPFAM" id="SSF51338">
    <property type="entry name" value="Composite domain of metallo-dependent hydrolases"/>
    <property type="match status" value="1"/>
</dbReference>
<accession>A0A318QBQ4</accession>
<name>A0A318QBQ4_9PROT</name>
<evidence type="ECO:0000313" key="2">
    <source>
        <dbReference type="EMBL" id="PYD75264.1"/>
    </source>
</evidence>